<comment type="caution">
    <text evidence="2">The sequence shown here is derived from an EMBL/GenBank/DDBJ whole genome shotgun (WGS) entry which is preliminary data.</text>
</comment>
<evidence type="ECO:0000256" key="1">
    <source>
        <dbReference type="SAM" id="MobiDB-lite"/>
    </source>
</evidence>
<gene>
    <name evidence="2" type="ORF">OFY01_11815</name>
</gene>
<organism evidence="2 3">
    <name type="scientific">Streptomyces beihaiensis</name>
    <dbReference type="NCBI Taxonomy" id="2984495"/>
    <lineage>
        <taxon>Bacteria</taxon>
        <taxon>Bacillati</taxon>
        <taxon>Actinomycetota</taxon>
        <taxon>Actinomycetes</taxon>
        <taxon>Kitasatosporales</taxon>
        <taxon>Streptomycetaceae</taxon>
        <taxon>Streptomyces</taxon>
    </lineage>
</organism>
<feature type="compositionally biased region" description="Basic and acidic residues" evidence="1">
    <location>
        <begin position="172"/>
        <end position="184"/>
    </location>
</feature>
<proteinExistence type="predicted"/>
<reference evidence="2" key="1">
    <citation type="submission" date="2022-10" db="EMBL/GenBank/DDBJ databases">
        <title>Streptomyces beihaiensis sp. nov., a chitin degrading actinobacterium, isolated from shrimp pond soil.</title>
        <authorList>
            <person name="Xie J."/>
            <person name="Shen N."/>
        </authorList>
    </citation>
    <scope>NUCLEOTIDE SEQUENCE</scope>
    <source>
        <strain evidence="2">GXMU-J5</strain>
    </source>
</reference>
<feature type="compositionally biased region" description="Basic and acidic residues" evidence="1">
    <location>
        <begin position="131"/>
        <end position="142"/>
    </location>
</feature>
<feature type="compositionally biased region" description="Gly residues" evidence="1">
    <location>
        <begin position="155"/>
        <end position="164"/>
    </location>
</feature>
<feature type="non-terminal residue" evidence="2">
    <location>
        <position position="1"/>
    </location>
</feature>
<protein>
    <recommendedName>
        <fullName evidence="4">Histidine kinase</fullName>
    </recommendedName>
</protein>
<keyword evidence="3" id="KW-1185">Reference proteome</keyword>
<evidence type="ECO:0000313" key="3">
    <source>
        <dbReference type="Proteomes" id="UP001163064"/>
    </source>
</evidence>
<feature type="region of interest" description="Disordered" evidence="1">
    <location>
        <begin position="96"/>
        <end position="191"/>
    </location>
</feature>
<evidence type="ECO:0008006" key="4">
    <source>
        <dbReference type="Google" id="ProtNLM"/>
    </source>
</evidence>
<feature type="compositionally biased region" description="Acidic residues" evidence="1">
    <location>
        <begin position="143"/>
        <end position="154"/>
    </location>
</feature>
<accession>A0ABT3TTS7</accession>
<evidence type="ECO:0000313" key="2">
    <source>
        <dbReference type="EMBL" id="MCX3060431.1"/>
    </source>
</evidence>
<dbReference type="EMBL" id="JAPHNL010000105">
    <property type="protein sequence ID" value="MCX3060431.1"/>
    <property type="molecule type" value="Genomic_DNA"/>
</dbReference>
<dbReference type="Proteomes" id="UP001163064">
    <property type="component" value="Unassembled WGS sequence"/>
</dbReference>
<name>A0ABT3TTS7_9ACTN</name>
<sequence length="191" mass="19045">SAASGPGGGGVSPELYRRANAALDRLAGRAEPEPPAEQENRFGMAATVPVPAAAAVVAPAAPVRKALGGGFDFFGAKRAAVQREDLADVVGQEMLAEKAAEDAAEEAADGSAVEGQVPVESLPVENPTAHDQADDTSDRGDSDSGDSGDSDSGDGGDGGDGGDSGKAVIDLTAHDETEQIDVGHLRSALQA</sequence>